<evidence type="ECO:0008006" key="5">
    <source>
        <dbReference type="Google" id="ProtNLM"/>
    </source>
</evidence>
<dbReference type="PROSITE" id="PS51257">
    <property type="entry name" value="PROKAR_LIPOPROTEIN"/>
    <property type="match status" value="1"/>
</dbReference>
<reference evidence="3 4" key="1">
    <citation type="submission" date="2019-03" db="EMBL/GenBank/DDBJ databases">
        <title>Genomic Encyclopedia of Type Strains, Phase IV (KMG-IV): sequencing the most valuable type-strain genomes for metagenomic binning, comparative biology and taxonomic classification.</title>
        <authorList>
            <person name="Goeker M."/>
        </authorList>
    </citation>
    <scope>NUCLEOTIDE SEQUENCE [LARGE SCALE GENOMIC DNA]</scope>
    <source>
        <strain evidence="3 4">DSM 25287</strain>
    </source>
</reference>
<sequence>MIRPLHRRLILLLPLLALCACAQWPPSTNDDETTIASLRRKVAEQGSALDRARAQARQADARANAAERDLAAARRENAELKKQIEALGAIERSLSNRTQP</sequence>
<keyword evidence="4" id="KW-1185">Reference proteome</keyword>
<dbReference type="RefSeq" id="WP_132540093.1">
    <property type="nucleotide sequence ID" value="NZ_SLWY01000006.1"/>
</dbReference>
<evidence type="ECO:0000256" key="2">
    <source>
        <dbReference type="SAM" id="SignalP"/>
    </source>
</evidence>
<evidence type="ECO:0000313" key="4">
    <source>
        <dbReference type="Proteomes" id="UP000295765"/>
    </source>
</evidence>
<feature type="signal peptide" evidence="2">
    <location>
        <begin position="1"/>
        <end position="22"/>
    </location>
</feature>
<gene>
    <name evidence="3" type="ORF">EV699_10661</name>
</gene>
<feature type="coiled-coil region" evidence="1">
    <location>
        <begin position="35"/>
        <end position="90"/>
    </location>
</feature>
<evidence type="ECO:0000256" key="1">
    <source>
        <dbReference type="SAM" id="Coils"/>
    </source>
</evidence>
<dbReference type="AlphaFoldDB" id="A0A4R2L423"/>
<accession>A0A4R2L423</accession>
<protein>
    <recommendedName>
        <fullName evidence="5">Murein lipoprotein</fullName>
    </recommendedName>
</protein>
<dbReference type="EMBL" id="SLWY01000006">
    <property type="protein sequence ID" value="TCO81967.1"/>
    <property type="molecule type" value="Genomic_DNA"/>
</dbReference>
<name>A0A4R2L423_9GAMM</name>
<proteinExistence type="predicted"/>
<comment type="caution">
    <text evidence="3">The sequence shown here is derived from an EMBL/GenBank/DDBJ whole genome shotgun (WGS) entry which is preliminary data.</text>
</comment>
<keyword evidence="1" id="KW-0175">Coiled coil</keyword>
<evidence type="ECO:0000313" key="3">
    <source>
        <dbReference type="EMBL" id="TCO81967.1"/>
    </source>
</evidence>
<dbReference type="Proteomes" id="UP000295765">
    <property type="component" value="Unassembled WGS sequence"/>
</dbReference>
<keyword evidence="2" id="KW-0732">Signal</keyword>
<organism evidence="3 4">
    <name type="scientific">Plasticicumulans lactativorans</name>
    <dbReference type="NCBI Taxonomy" id="1133106"/>
    <lineage>
        <taxon>Bacteria</taxon>
        <taxon>Pseudomonadati</taxon>
        <taxon>Pseudomonadota</taxon>
        <taxon>Gammaproteobacteria</taxon>
        <taxon>Candidatus Competibacteraceae</taxon>
        <taxon>Plasticicumulans</taxon>
    </lineage>
</organism>
<feature type="chain" id="PRO_5020580355" description="Murein lipoprotein" evidence="2">
    <location>
        <begin position="23"/>
        <end position="100"/>
    </location>
</feature>